<feature type="transmembrane region" description="Helical" evidence="2">
    <location>
        <begin position="15"/>
        <end position="30"/>
    </location>
</feature>
<dbReference type="Proteomes" id="UP001501710">
    <property type="component" value="Unassembled WGS sequence"/>
</dbReference>
<feature type="transmembrane region" description="Helical" evidence="2">
    <location>
        <begin position="37"/>
        <end position="58"/>
    </location>
</feature>
<keyword evidence="2" id="KW-0812">Transmembrane</keyword>
<protein>
    <submittedName>
        <fullName evidence="3">Uncharacterized protein</fullName>
    </submittedName>
</protein>
<evidence type="ECO:0000256" key="1">
    <source>
        <dbReference type="SAM" id="MobiDB-lite"/>
    </source>
</evidence>
<sequence>MHAAFEPWYRRLTDMPYLVVVPAFLLWLVTKRRSVGWVAAGILGPIMACEPILLGYDLARWDSSCADLWLGPFARSQITLWVYGLAPVILILAAVYRPGRHAIRLVPATAVLIALMLGAAGDAQPPRTVLASPDDCKDANRFYVTDTKTLASEVKKLSTDQRRVAYICSMRGPSGPPFTWGQGSSENDGPSDGVLLDLGRRECHGTKQRSFHDLARLGVRLPSLQQIAYLCPETAIARLRAQEQERAKSTAEFARQQAKAMAYCKRTAPKGPRPVREATGLMSGGESSSYDIGMGEGDMTVFDRAIQDGLVAAAAQGVTVLTGTEGDICLTVRAYRKAPPLDLKGQCHLVKPLG</sequence>
<comment type="caution">
    <text evidence="3">The sequence shown here is derived from an EMBL/GenBank/DDBJ whole genome shotgun (WGS) entry which is preliminary data.</text>
</comment>
<keyword evidence="4" id="KW-1185">Reference proteome</keyword>
<gene>
    <name evidence="3" type="ORF">GCM10022254_49000</name>
</gene>
<keyword evidence="2" id="KW-1133">Transmembrane helix</keyword>
<feature type="transmembrane region" description="Helical" evidence="2">
    <location>
        <begin position="103"/>
        <end position="121"/>
    </location>
</feature>
<evidence type="ECO:0000313" key="3">
    <source>
        <dbReference type="EMBL" id="GAA4237302.1"/>
    </source>
</evidence>
<name>A0ABP8CBV6_9ACTN</name>
<dbReference type="EMBL" id="BAABAS010000018">
    <property type="protein sequence ID" value="GAA4237302.1"/>
    <property type="molecule type" value="Genomic_DNA"/>
</dbReference>
<accession>A0ABP8CBV6</accession>
<evidence type="ECO:0000313" key="4">
    <source>
        <dbReference type="Proteomes" id="UP001501710"/>
    </source>
</evidence>
<feature type="region of interest" description="Disordered" evidence="1">
    <location>
        <begin position="268"/>
        <end position="289"/>
    </location>
</feature>
<keyword evidence="2" id="KW-0472">Membrane</keyword>
<reference evidence="4" key="1">
    <citation type="journal article" date="2019" name="Int. J. Syst. Evol. Microbiol.">
        <title>The Global Catalogue of Microorganisms (GCM) 10K type strain sequencing project: providing services to taxonomists for standard genome sequencing and annotation.</title>
        <authorList>
            <consortium name="The Broad Institute Genomics Platform"/>
            <consortium name="The Broad Institute Genome Sequencing Center for Infectious Disease"/>
            <person name="Wu L."/>
            <person name="Ma J."/>
        </authorList>
    </citation>
    <scope>NUCLEOTIDE SEQUENCE [LARGE SCALE GENOMIC DNA]</scope>
    <source>
        <strain evidence="4">JCM 17440</strain>
    </source>
</reference>
<proteinExistence type="predicted"/>
<feature type="transmembrane region" description="Helical" evidence="2">
    <location>
        <begin position="78"/>
        <end position="96"/>
    </location>
</feature>
<evidence type="ECO:0000256" key="2">
    <source>
        <dbReference type="SAM" id="Phobius"/>
    </source>
</evidence>
<organism evidence="3 4">
    <name type="scientific">Actinomadura meridiana</name>
    <dbReference type="NCBI Taxonomy" id="559626"/>
    <lineage>
        <taxon>Bacteria</taxon>
        <taxon>Bacillati</taxon>
        <taxon>Actinomycetota</taxon>
        <taxon>Actinomycetes</taxon>
        <taxon>Streptosporangiales</taxon>
        <taxon>Thermomonosporaceae</taxon>
        <taxon>Actinomadura</taxon>
    </lineage>
</organism>